<dbReference type="GO" id="GO:0008296">
    <property type="term" value="F:3'-5'-DNA exonuclease activity"/>
    <property type="evidence" value="ECO:0007669"/>
    <property type="project" value="TreeGrafter"/>
</dbReference>
<protein>
    <recommendedName>
        <fullName evidence="5">Deoxyribonuclease TATDN1</fullName>
    </recommendedName>
</protein>
<evidence type="ECO:0000256" key="3">
    <source>
        <dbReference type="ARBA" id="ARBA00022723"/>
    </source>
</evidence>
<dbReference type="GO" id="GO:0005829">
    <property type="term" value="C:cytosol"/>
    <property type="evidence" value="ECO:0007669"/>
    <property type="project" value="TreeGrafter"/>
</dbReference>
<dbReference type="Gene3D" id="3.20.20.140">
    <property type="entry name" value="Metal-dependent hydrolases"/>
    <property type="match status" value="1"/>
</dbReference>
<dbReference type="Pfam" id="PF01026">
    <property type="entry name" value="TatD_DNase"/>
    <property type="match status" value="1"/>
</dbReference>
<dbReference type="InterPro" id="IPR032466">
    <property type="entry name" value="Metal_Hydrolase"/>
</dbReference>
<evidence type="ECO:0000256" key="1">
    <source>
        <dbReference type="ARBA" id="ARBA00009275"/>
    </source>
</evidence>
<keyword evidence="2" id="KW-0540">Nuclease</keyword>
<dbReference type="GO" id="GO:0046872">
    <property type="term" value="F:metal ion binding"/>
    <property type="evidence" value="ECO:0007669"/>
    <property type="project" value="UniProtKB-KW"/>
</dbReference>
<dbReference type="OrthoDB" id="6079689at2759"/>
<dbReference type="PANTHER" id="PTHR10060">
    <property type="entry name" value="TATD FAMILY DEOXYRIBONUCLEASE"/>
    <property type="match status" value="1"/>
</dbReference>
<comment type="caution">
    <text evidence="7">The sequence shown here is derived from an EMBL/GenBank/DDBJ whole genome shotgun (WGS) entry which is preliminary data.</text>
</comment>
<keyword evidence="8" id="KW-1185">Reference proteome</keyword>
<dbReference type="AlphaFoldDB" id="A0A226ETW2"/>
<reference evidence="7 8" key="1">
    <citation type="submission" date="2015-12" db="EMBL/GenBank/DDBJ databases">
        <title>The genome of Folsomia candida.</title>
        <authorList>
            <person name="Faddeeva A."/>
            <person name="Derks M.F."/>
            <person name="Anvar Y."/>
            <person name="Smit S."/>
            <person name="Van Straalen N."/>
            <person name="Roelofs D."/>
        </authorList>
    </citation>
    <scope>NUCLEOTIDE SEQUENCE [LARGE SCALE GENOMIC DNA]</scope>
    <source>
        <strain evidence="7 8">VU population</strain>
        <tissue evidence="7">Whole body</tissue>
    </source>
</reference>
<keyword evidence="3" id="KW-0479">Metal-binding</keyword>
<evidence type="ECO:0000256" key="2">
    <source>
        <dbReference type="ARBA" id="ARBA00022722"/>
    </source>
</evidence>
<dbReference type="OMA" id="CSDIFFE"/>
<evidence type="ECO:0000256" key="4">
    <source>
        <dbReference type="ARBA" id="ARBA00022801"/>
    </source>
</evidence>
<gene>
    <name evidence="7" type="ORF">Fcan01_04325</name>
</gene>
<evidence type="ECO:0000256" key="5">
    <source>
        <dbReference type="ARBA" id="ARBA00039767"/>
    </source>
</evidence>
<evidence type="ECO:0000256" key="6">
    <source>
        <dbReference type="ARBA" id="ARBA00045223"/>
    </source>
</evidence>
<dbReference type="CDD" id="cd01310">
    <property type="entry name" value="TatD_DNAse"/>
    <property type="match status" value="1"/>
</dbReference>
<proteinExistence type="inferred from homology"/>
<name>A0A226ETW2_FOLCA</name>
<dbReference type="Proteomes" id="UP000198287">
    <property type="component" value="Unassembled WGS sequence"/>
</dbReference>
<sequence length="362" mass="40906">MSLSYILGLLKKFTKHYCPISAKISNFETNKSRLITFSTFFGLNLLQNLTKMSSTGVGVEGGLGKMKFIDIGANLTDDMYSGMYNGSKKHEPDIDKVLSRAWNVGLEKIFITAGNLSDVRNSLKLANTNDRLYTTVGVHPTRCSEFDTEFPTPSEYIQNLKQEFDSNIDKIVALGEFGLDYERTKFCDVETQKKYFRLQLEQLGPYTNLPLFLHCRAAATDLHEILSQNLSSFPRGGVVHSFDGSEEEMKNFVQLGLHIGLNGCSLKTEENCKVVKEIPVERILFETDAPWCGIRPSHFSSSFVKTKFPAVKKNYDENMMYKTRNEPHTILNILEIVAHIKGDMDPADLASKVYENTLKLFS</sequence>
<comment type="similarity">
    <text evidence="1">Belongs to the metallo-dependent hydrolases superfamily. TatD-type hydrolase family.</text>
</comment>
<dbReference type="PANTHER" id="PTHR10060:SF15">
    <property type="entry name" value="DEOXYRIBONUCLEASE TATDN1"/>
    <property type="match status" value="1"/>
</dbReference>
<evidence type="ECO:0000313" key="7">
    <source>
        <dbReference type="EMBL" id="OXA61055.1"/>
    </source>
</evidence>
<dbReference type="SUPFAM" id="SSF51556">
    <property type="entry name" value="Metallo-dependent hydrolases"/>
    <property type="match status" value="1"/>
</dbReference>
<dbReference type="InterPro" id="IPR001130">
    <property type="entry name" value="TatD-like"/>
</dbReference>
<comment type="function">
    <text evidence="6">Deoxyribonuclease which catalyzes (in vitro) the decatenation of kinetoplast DNA, which are circular DNA catenated to each other, producing linear DNA molecules. Plays an important role in chromosomal segregation and cell cycle progression during eye development probably via its DNA decatenation activity.</text>
</comment>
<accession>A0A226ETW2</accession>
<dbReference type="InterPro" id="IPR050891">
    <property type="entry name" value="TatD-type_Hydrolase"/>
</dbReference>
<organism evidence="7 8">
    <name type="scientific">Folsomia candida</name>
    <name type="common">Springtail</name>
    <dbReference type="NCBI Taxonomy" id="158441"/>
    <lineage>
        <taxon>Eukaryota</taxon>
        <taxon>Metazoa</taxon>
        <taxon>Ecdysozoa</taxon>
        <taxon>Arthropoda</taxon>
        <taxon>Hexapoda</taxon>
        <taxon>Collembola</taxon>
        <taxon>Entomobryomorpha</taxon>
        <taxon>Isotomoidea</taxon>
        <taxon>Isotomidae</taxon>
        <taxon>Proisotominae</taxon>
        <taxon>Folsomia</taxon>
    </lineage>
</organism>
<dbReference type="EMBL" id="LNIX01000002">
    <property type="protein sequence ID" value="OXA61055.1"/>
    <property type="molecule type" value="Genomic_DNA"/>
</dbReference>
<evidence type="ECO:0000313" key="8">
    <source>
        <dbReference type="Proteomes" id="UP000198287"/>
    </source>
</evidence>
<dbReference type="STRING" id="158441.A0A226ETW2"/>
<keyword evidence="4" id="KW-0378">Hydrolase</keyword>